<keyword evidence="6 8" id="KW-1133">Transmembrane helix</keyword>
<reference evidence="10" key="1">
    <citation type="journal article" date="2019" name="Int. J. Syst. Evol. Microbiol.">
        <title>The Global Catalogue of Microorganisms (GCM) 10K type strain sequencing project: providing services to taxonomists for standard genome sequencing and annotation.</title>
        <authorList>
            <consortium name="The Broad Institute Genomics Platform"/>
            <consortium name="The Broad Institute Genome Sequencing Center for Infectious Disease"/>
            <person name="Wu L."/>
            <person name="Ma J."/>
        </authorList>
    </citation>
    <scope>NUCLEOTIDE SEQUENCE [LARGE SCALE GENOMIC DNA]</scope>
    <source>
        <strain evidence="10">CGMCC 4.6997</strain>
    </source>
</reference>
<keyword evidence="7 8" id="KW-0472">Membrane</keyword>
<name>A0ABW0NQF9_9MICO</name>
<feature type="transmembrane region" description="Helical" evidence="8">
    <location>
        <begin position="108"/>
        <end position="126"/>
    </location>
</feature>
<keyword evidence="4" id="KW-0808">Transferase</keyword>
<evidence type="ECO:0000256" key="3">
    <source>
        <dbReference type="ARBA" id="ARBA00022676"/>
    </source>
</evidence>
<comment type="caution">
    <text evidence="9">The sequence shown here is derived from an EMBL/GenBank/DDBJ whole genome shotgun (WGS) entry which is preliminary data.</text>
</comment>
<evidence type="ECO:0000256" key="8">
    <source>
        <dbReference type="SAM" id="Phobius"/>
    </source>
</evidence>
<feature type="transmembrane region" description="Helical" evidence="8">
    <location>
        <begin position="188"/>
        <end position="214"/>
    </location>
</feature>
<dbReference type="InterPro" id="IPR050297">
    <property type="entry name" value="LipidA_mod_glycosyltrf_83"/>
</dbReference>
<proteinExistence type="predicted"/>
<comment type="subcellular location">
    <subcellularLocation>
        <location evidence="1">Cell membrane</location>
        <topology evidence="1">Multi-pass membrane protein</topology>
    </subcellularLocation>
</comment>
<feature type="transmembrane region" description="Helical" evidence="8">
    <location>
        <begin position="30"/>
        <end position="50"/>
    </location>
</feature>
<evidence type="ECO:0000256" key="2">
    <source>
        <dbReference type="ARBA" id="ARBA00022475"/>
    </source>
</evidence>
<dbReference type="EMBL" id="JBHSMG010000001">
    <property type="protein sequence ID" value="MFC5501129.1"/>
    <property type="molecule type" value="Genomic_DNA"/>
</dbReference>
<feature type="transmembrane region" description="Helical" evidence="8">
    <location>
        <begin position="312"/>
        <end position="331"/>
    </location>
</feature>
<keyword evidence="2" id="KW-1003">Cell membrane</keyword>
<evidence type="ECO:0000256" key="4">
    <source>
        <dbReference type="ARBA" id="ARBA00022679"/>
    </source>
</evidence>
<keyword evidence="10" id="KW-1185">Reference proteome</keyword>
<dbReference type="PANTHER" id="PTHR33908:SF3">
    <property type="entry name" value="UNDECAPRENYL PHOSPHATE-ALPHA-4-AMINO-4-DEOXY-L-ARABINOSE ARABINOSYL TRANSFERASE"/>
    <property type="match status" value="1"/>
</dbReference>
<sequence length="547" mass="58352">MVTVLAEATVLDRAPRPAQRPGESSPARRIPLGAAAAALGAVGTLVTWLGSWNPSYWGDEAATVLSAERPIGTLFAELRSIDAVHGVYYLVMHFWIQAFGASELSTRLPSALAVGAMVAGTVVLGARLADPRFGVVAGVVSTLLPRTTFLATEARSYAIGAAIAVWLTVFFVALWQRRETRLRPWIGYGLLVAAASYLFLYLLLLLAVHGAVLLASPTGRARMRGWLVAAVVAIVAASPIVAIAYAERHQVAFLASPSHATAGNVLVAQWFGGAGITVAAWALILLGAIAVSSRALRESRSAYLNRGESDRAVVLLAGAWTVIPTALLLVGNAWVSPMYNSRYLAFCTPAVAMLVALGAIVLARLLTPALRRVASGLVRRREGRPLVELTTVALAVVLVALAALAVPGYLAQRGPYAKSGGSDLRQVADYIQQNARRGDAVVFDQATRQTQRPGLAARLYPAQFAGLRNVEIVTPYYERTRIWDQVAPLRDVISSLDASPTVWALELAKPGVAVPADIDELTAHGYRVVGSRLIHRITVYRLQKEGA</sequence>
<feature type="transmembrane region" description="Helical" evidence="8">
    <location>
        <begin position="386"/>
        <end position="410"/>
    </location>
</feature>
<feature type="transmembrane region" description="Helical" evidence="8">
    <location>
        <begin position="343"/>
        <end position="366"/>
    </location>
</feature>
<protein>
    <recommendedName>
        <fullName evidence="11">Glycosyltransferase RgtA/B/C/D-like domain-containing protein</fullName>
    </recommendedName>
</protein>
<evidence type="ECO:0000313" key="9">
    <source>
        <dbReference type="EMBL" id="MFC5501129.1"/>
    </source>
</evidence>
<organism evidence="9 10">
    <name type="scientific">Lysinimonas soli</name>
    <dbReference type="NCBI Taxonomy" id="1074233"/>
    <lineage>
        <taxon>Bacteria</taxon>
        <taxon>Bacillati</taxon>
        <taxon>Actinomycetota</taxon>
        <taxon>Actinomycetes</taxon>
        <taxon>Micrococcales</taxon>
        <taxon>Microbacteriaceae</taxon>
        <taxon>Lysinimonas</taxon>
    </lineage>
</organism>
<evidence type="ECO:0000313" key="10">
    <source>
        <dbReference type="Proteomes" id="UP001596039"/>
    </source>
</evidence>
<evidence type="ECO:0000256" key="5">
    <source>
        <dbReference type="ARBA" id="ARBA00022692"/>
    </source>
</evidence>
<evidence type="ECO:0008006" key="11">
    <source>
        <dbReference type="Google" id="ProtNLM"/>
    </source>
</evidence>
<feature type="transmembrane region" description="Helical" evidence="8">
    <location>
        <begin position="266"/>
        <end position="291"/>
    </location>
</feature>
<evidence type="ECO:0000256" key="7">
    <source>
        <dbReference type="ARBA" id="ARBA00023136"/>
    </source>
</evidence>
<accession>A0ABW0NQF9</accession>
<dbReference type="Proteomes" id="UP001596039">
    <property type="component" value="Unassembled WGS sequence"/>
</dbReference>
<dbReference type="RefSeq" id="WP_386738731.1">
    <property type="nucleotide sequence ID" value="NZ_JBHSMG010000001.1"/>
</dbReference>
<feature type="transmembrane region" description="Helical" evidence="8">
    <location>
        <begin position="226"/>
        <end position="246"/>
    </location>
</feature>
<evidence type="ECO:0000256" key="1">
    <source>
        <dbReference type="ARBA" id="ARBA00004651"/>
    </source>
</evidence>
<keyword evidence="3" id="KW-0328">Glycosyltransferase</keyword>
<feature type="transmembrane region" description="Helical" evidence="8">
    <location>
        <begin position="157"/>
        <end position="176"/>
    </location>
</feature>
<keyword evidence="5 8" id="KW-0812">Transmembrane</keyword>
<evidence type="ECO:0000256" key="6">
    <source>
        <dbReference type="ARBA" id="ARBA00022989"/>
    </source>
</evidence>
<gene>
    <name evidence="9" type="ORF">ACFPJ4_02625</name>
</gene>
<dbReference type="PANTHER" id="PTHR33908">
    <property type="entry name" value="MANNOSYLTRANSFERASE YKCB-RELATED"/>
    <property type="match status" value="1"/>
</dbReference>